<dbReference type="Proteomes" id="UP000006527">
    <property type="component" value="Segment"/>
</dbReference>
<dbReference type="EMBL" id="GU071098">
    <property type="protein sequence ID" value="ADO98209.1"/>
    <property type="molecule type" value="Genomic_DNA"/>
</dbReference>
<proteinExistence type="predicted"/>
<gene>
    <name evidence="2" type="primary">gp19</name>
    <name evidence="2" type="ORF">SSSM7_143</name>
</gene>
<protein>
    <submittedName>
        <fullName evidence="2">Tail tube monomer</fullName>
    </submittedName>
</protein>
<sequence length="227" mass="24830">MGFTNSSKINATTIDDFKSKLVGGGARPNLFEVELVFPAALNEKDAKDKGKFLVKAANLPASNINVIDVPFRGRNLKIAGDRTFDVWTITIINDTDFMIRNAFERWMNAINKHDNATGEVTPADYQTDMTVSQLGRAPKGTPGGLGGIDEDVPILRQYKFHGTFPTNVSAIELSYDQTDSIEEFTVDLQVQWWDAYGANSENVFGTGTQENTQIGPGEGTENQSATA</sequence>
<keyword evidence="3" id="KW-1185">Reference proteome</keyword>
<feature type="region of interest" description="Disordered" evidence="1">
    <location>
        <begin position="203"/>
        <end position="227"/>
    </location>
</feature>
<organism evidence="2 3">
    <name type="scientific">Synechococcus phage S-SSM7</name>
    <dbReference type="NCBI Taxonomy" id="445686"/>
    <lineage>
        <taxon>Viruses</taxon>
        <taxon>Duplodnaviria</taxon>
        <taxon>Heunggongvirae</taxon>
        <taxon>Uroviricota</taxon>
        <taxon>Caudoviricetes</taxon>
        <taxon>Pantevenvirales</taxon>
        <taxon>Kyanoviridae</taxon>
        <taxon>Lipsvirus</taxon>
        <taxon>Lipsvirus ssm7</taxon>
    </lineage>
</organism>
<dbReference type="OrthoDB" id="10275at10239"/>
<dbReference type="KEGG" id="vg:10328712"/>
<evidence type="ECO:0000313" key="3">
    <source>
        <dbReference type="Proteomes" id="UP000006527"/>
    </source>
</evidence>
<reference evidence="2 3" key="1">
    <citation type="journal article" date="2010" name="Environ. Microbiol.">
        <title>Genomic analysis of oceanic cyanobacterial myoviruses compared with T4-like myoviruses from diverse hosts and environments.</title>
        <authorList>
            <person name="Sullivan M.B."/>
            <person name="Huang K.H."/>
            <person name="Ignacio-Espinoza J.C."/>
            <person name="Berlin A.M."/>
            <person name="Kelly L."/>
            <person name="Weigele P.R."/>
            <person name="DeFrancesco A.S."/>
            <person name="Kern S.E."/>
            <person name="Thompson L.R."/>
            <person name="Young S."/>
            <person name="Yandava C."/>
            <person name="Fu R."/>
            <person name="Krastins B."/>
            <person name="Chase M."/>
            <person name="Sarracino D."/>
            <person name="Osburne M.S."/>
            <person name="Henn M.R."/>
            <person name="Chisholm S.W."/>
        </authorList>
    </citation>
    <scope>NUCLEOTIDE SEQUENCE [LARGE SCALE GENOMIC DNA]</scope>
    <source>
        <strain evidence="2">8109-3</strain>
    </source>
</reference>
<evidence type="ECO:0000256" key="1">
    <source>
        <dbReference type="SAM" id="MobiDB-lite"/>
    </source>
</evidence>
<evidence type="ECO:0000313" key="2">
    <source>
        <dbReference type="EMBL" id="ADO98209.1"/>
    </source>
</evidence>
<accession>E3SL61</accession>
<dbReference type="RefSeq" id="YP_004324196.1">
    <property type="nucleotide sequence ID" value="NC_015287.1"/>
</dbReference>
<name>E3SL61_9CAUD</name>
<dbReference type="GeneID" id="10328712"/>